<evidence type="ECO:0000313" key="1">
    <source>
        <dbReference type="EMBL" id="PMD21372.1"/>
    </source>
</evidence>
<reference evidence="1 2" key="1">
    <citation type="submission" date="2016-05" db="EMBL/GenBank/DDBJ databases">
        <title>A degradative enzymes factory behind the ericoid mycorrhizal symbiosis.</title>
        <authorList>
            <consortium name="DOE Joint Genome Institute"/>
            <person name="Martino E."/>
            <person name="Morin E."/>
            <person name="Grelet G."/>
            <person name="Kuo A."/>
            <person name="Kohler A."/>
            <person name="Daghino S."/>
            <person name="Barry K."/>
            <person name="Choi C."/>
            <person name="Cichocki N."/>
            <person name="Clum A."/>
            <person name="Copeland A."/>
            <person name="Hainaut M."/>
            <person name="Haridas S."/>
            <person name="Labutti K."/>
            <person name="Lindquist E."/>
            <person name="Lipzen A."/>
            <person name="Khouja H.-R."/>
            <person name="Murat C."/>
            <person name="Ohm R."/>
            <person name="Olson A."/>
            <person name="Spatafora J."/>
            <person name="Veneault-Fourrey C."/>
            <person name="Henrissat B."/>
            <person name="Grigoriev I."/>
            <person name="Martin F."/>
            <person name="Perotto S."/>
        </authorList>
    </citation>
    <scope>NUCLEOTIDE SEQUENCE [LARGE SCALE GENOMIC DNA]</scope>
    <source>
        <strain evidence="1 2">UAMH 7357</strain>
    </source>
</reference>
<sequence length="126" mass="14220">MTTGFPRKDKLVKHMREVHDNVRCSLNHCGAVILDGQQEAHVRDCHGDWECALMACQHGLPSHFTLKAARLHLTKVHKMYPATASNSLSRAERFSRSHVLQHKGYGNRIYQVPECQGCLELASKTS</sequence>
<dbReference type="OrthoDB" id="2687452at2759"/>
<organism evidence="1 2">
    <name type="scientific">Hyaloscypha hepaticicola</name>
    <dbReference type="NCBI Taxonomy" id="2082293"/>
    <lineage>
        <taxon>Eukaryota</taxon>
        <taxon>Fungi</taxon>
        <taxon>Dikarya</taxon>
        <taxon>Ascomycota</taxon>
        <taxon>Pezizomycotina</taxon>
        <taxon>Leotiomycetes</taxon>
        <taxon>Helotiales</taxon>
        <taxon>Hyaloscyphaceae</taxon>
        <taxon>Hyaloscypha</taxon>
    </lineage>
</organism>
<dbReference type="STRING" id="1745343.A0A2J6Q508"/>
<proteinExistence type="predicted"/>
<dbReference type="Proteomes" id="UP000235672">
    <property type="component" value="Unassembled WGS sequence"/>
</dbReference>
<gene>
    <name evidence="1" type="ORF">NA56DRAFT_125613</name>
</gene>
<dbReference type="AlphaFoldDB" id="A0A2J6Q508"/>
<evidence type="ECO:0000313" key="2">
    <source>
        <dbReference type="Proteomes" id="UP000235672"/>
    </source>
</evidence>
<accession>A0A2J6Q508</accession>
<dbReference type="EMBL" id="KZ613481">
    <property type="protein sequence ID" value="PMD21372.1"/>
    <property type="molecule type" value="Genomic_DNA"/>
</dbReference>
<name>A0A2J6Q508_9HELO</name>
<protein>
    <submittedName>
        <fullName evidence="1">Uncharacterized protein</fullName>
    </submittedName>
</protein>
<keyword evidence="2" id="KW-1185">Reference proteome</keyword>